<feature type="compositionally biased region" description="Low complexity" evidence="1">
    <location>
        <begin position="33"/>
        <end position="65"/>
    </location>
</feature>
<evidence type="ECO:0000313" key="2">
    <source>
        <dbReference type="EMBL" id="TVT21948.1"/>
    </source>
</evidence>
<protein>
    <submittedName>
        <fullName evidence="2">Uncharacterized protein</fullName>
    </submittedName>
</protein>
<evidence type="ECO:0000256" key="1">
    <source>
        <dbReference type="SAM" id="MobiDB-lite"/>
    </source>
</evidence>
<dbReference type="AlphaFoldDB" id="A0A558ACE9"/>
<dbReference type="EMBL" id="VJZA01000022">
    <property type="protein sequence ID" value="TVT21948.1"/>
    <property type="molecule type" value="Genomic_DNA"/>
</dbReference>
<comment type="caution">
    <text evidence="2">The sequence shown here is derived from an EMBL/GenBank/DDBJ whole genome shotgun (WGS) entry which is preliminary data.</text>
</comment>
<feature type="region of interest" description="Disordered" evidence="1">
    <location>
        <begin position="26"/>
        <end position="118"/>
    </location>
</feature>
<sequence length="217" mass="22574">MASGIAVFLAVAAVVVVVAVNGRDSKPVAQQPVSSPTSTFSTAPTTSTTTTTTGSTSTAVSTSTSLGFGDVPDGYRRATGPADVEVSIPDSWPVKSGAIESNDQADDPSGSGSFLRYGGSPSPSMSLLDAVRQNEVTNSGIRNGYQRLRLENATTASGDETVAWEFLFTKDGVQRHALGWFWRSGGYDRVVYASSATSSWTDLRPVVDVLIGSAGPL</sequence>
<dbReference type="Proteomes" id="UP000318578">
    <property type="component" value="Unassembled WGS sequence"/>
</dbReference>
<name>A0A558ACE9_9PSEU</name>
<evidence type="ECO:0000313" key="3">
    <source>
        <dbReference type="Proteomes" id="UP000318578"/>
    </source>
</evidence>
<organism evidence="2 3">
    <name type="scientific">Amycolatopsis acidiphila</name>
    <dbReference type="NCBI Taxonomy" id="715473"/>
    <lineage>
        <taxon>Bacteria</taxon>
        <taxon>Bacillati</taxon>
        <taxon>Actinomycetota</taxon>
        <taxon>Actinomycetes</taxon>
        <taxon>Pseudonocardiales</taxon>
        <taxon>Pseudonocardiaceae</taxon>
        <taxon>Amycolatopsis</taxon>
    </lineage>
</organism>
<proteinExistence type="predicted"/>
<keyword evidence="3" id="KW-1185">Reference proteome</keyword>
<dbReference type="RefSeq" id="WP_191334850.1">
    <property type="nucleotide sequence ID" value="NZ_BNAX01000015.1"/>
</dbReference>
<accession>A0A558ACE9</accession>
<gene>
    <name evidence="2" type="ORF">FNH06_15465</name>
</gene>
<reference evidence="2 3" key="1">
    <citation type="submission" date="2019-07" db="EMBL/GenBank/DDBJ databases">
        <title>New species of Amycolatopsis and Streptomyces.</title>
        <authorList>
            <person name="Duangmal K."/>
            <person name="Teo W.F.A."/>
            <person name="Lipun K."/>
        </authorList>
    </citation>
    <scope>NUCLEOTIDE SEQUENCE [LARGE SCALE GENOMIC DNA]</scope>
    <source>
        <strain evidence="2 3">JCM 30562</strain>
    </source>
</reference>